<dbReference type="InterPro" id="IPR004572">
    <property type="entry name" value="Protoporphyrinogen_oxidase"/>
</dbReference>
<feature type="domain" description="Amine oxidase" evidence="12">
    <location>
        <begin position="11"/>
        <end position="459"/>
    </location>
</feature>
<evidence type="ECO:0000256" key="5">
    <source>
        <dbReference type="ARBA" id="ARBA00012402"/>
    </source>
</evidence>
<dbReference type="NCBIfam" id="TIGR00562">
    <property type="entry name" value="proto_IX_ox"/>
    <property type="match status" value="1"/>
</dbReference>
<dbReference type="Pfam" id="PF01593">
    <property type="entry name" value="Amino_oxidase"/>
    <property type="match status" value="1"/>
</dbReference>
<reference evidence="13" key="2">
    <citation type="journal article" date="2021" name="Data Brief">
        <title>Draft genome sequence data of the facultative, thermophilic, xylanolytic bacterium Paenibacillus sp. strain DA-C8.</title>
        <authorList>
            <person name="Chhe C."/>
            <person name="Uke A."/>
            <person name="Baramee S."/>
            <person name="Ungkulpasvich U."/>
            <person name="Tachaapaikoon C."/>
            <person name="Pason P."/>
            <person name="Waeonukul R."/>
            <person name="Ratanakhanokchai K."/>
            <person name="Kosugi A."/>
        </authorList>
    </citation>
    <scope>NUCLEOTIDE SEQUENCE</scope>
    <source>
        <strain evidence="13">DA-C8</strain>
    </source>
</reference>
<evidence type="ECO:0000256" key="2">
    <source>
        <dbReference type="ARBA" id="ARBA00001974"/>
    </source>
</evidence>
<proteinExistence type="inferred from homology"/>
<dbReference type="AlphaFoldDB" id="A0A916VGJ3"/>
<evidence type="ECO:0000256" key="4">
    <source>
        <dbReference type="ARBA" id="ARBA00008310"/>
    </source>
</evidence>
<evidence type="ECO:0000256" key="3">
    <source>
        <dbReference type="ARBA" id="ARBA00004744"/>
    </source>
</evidence>
<evidence type="ECO:0000256" key="7">
    <source>
        <dbReference type="ARBA" id="ARBA00022630"/>
    </source>
</evidence>
<dbReference type="EMBL" id="BMAQ01000005">
    <property type="protein sequence ID" value="GFR37550.1"/>
    <property type="molecule type" value="Genomic_DNA"/>
</dbReference>
<evidence type="ECO:0000256" key="9">
    <source>
        <dbReference type="ARBA" id="ARBA00023002"/>
    </source>
</evidence>
<protein>
    <recommendedName>
        <fullName evidence="6">Coproporphyrinogen III oxidase</fullName>
        <ecNumber evidence="5">1.3.3.15</ecNumber>
    </recommendedName>
</protein>
<comment type="similarity">
    <text evidence="4">Belongs to the protoporphyrinogen/coproporphyrinogen oxidase family. Coproporphyrinogen III oxidase subfamily.</text>
</comment>
<evidence type="ECO:0000256" key="6">
    <source>
        <dbReference type="ARBA" id="ARBA00019046"/>
    </source>
</evidence>
<name>A0A916VGJ3_9BACL</name>
<keyword evidence="8" id="KW-0274">FAD</keyword>
<keyword evidence="10" id="KW-0350">Heme biosynthesis</keyword>
<evidence type="ECO:0000256" key="10">
    <source>
        <dbReference type="ARBA" id="ARBA00023133"/>
    </source>
</evidence>
<dbReference type="GO" id="GO:0004729">
    <property type="term" value="F:oxygen-dependent protoporphyrinogen oxidase activity"/>
    <property type="evidence" value="ECO:0007669"/>
    <property type="project" value="InterPro"/>
</dbReference>
<gene>
    <name evidence="13" type="ORF">PRECH8_08460</name>
</gene>
<keyword evidence="9" id="KW-0560">Oxidoreductase</keyword>
<keyword evidence="7" id="KW-0285">Flavoprotein</keyword>
<dbReference type="Gene3D" id="3.90.660.20">
    <property type="entry name" value="Protoporphyrinogen oxidase, mitochondrial, domain 2"/>
    <property type="match status" value="1"/>
</dbReference>
<dbReference type="InterPro" id="IPR050464">
    <property type="entry name" value="Zeta_carotene_desat/Oxidored"/>
</dbReference>
<dbReference type="EC" id="1.3.3.15" evidence="5"/>
<feature type="binding site" evidence="11">
    <location>
        <position position="12"/>
    </location>
    <ligand>
        <name>FAD</name>
        <dbReference type="ChEBI" id="CHEBI:57692"/>
    </ligand>
</feature>
<organism evidence="13 14">
    <name type="scientific">Insulibacter thermoxylanivorax</name>
    <dbReference type="NCBI Taxonomy" id="2749268"/>
    <lineage>
        <taxon>Bacteria</taxon>
        <taxon>Bacillati</taxon>
        <taxon>Bacillota</taxon>
        <taxon>Bacilli</taxon>
        <taxon>Bacillales</taxon>
        <taxon>Paenibacillaceae</taxon>
        <taxon>Insulibacter</taxon>
    </lineage>
</organism>
<dbReference type="Gene3D" id="3.50.50.60">
    <property type="entry name" value="FAD/NAD(P)-binding domain"/>
    <property type="match status" value="1"/>
</dbReference>
<dbReference type="InterPro" id="IPR001613">
    <property type="entry name" value="Flavin_amine_oxidase"/>
</dbReference>
<keyword evidence="14" id="KW-1185">Reference proteome</keyword>
<evidence type="ECO:0000259" key="12">
    <source>
        <dbReference type="Pfam" id="PF01593"/>
    </source>
</evidence>
<dbReference type="PRINTS" id="PR00757">
    <property type="entry name" value="AMINEOXDASEF"/>
</dbReference>
<dbReference type="InterPro" id="IPR036188">
    <property type="entry name" value="FAD/NAD-bd_sf"/>
</dbReference>
<sequence length="466" mass="51414">MTTIAIIGGGITGLSAAFALQQRIRAGQLDARLELIEAAPVLGGKIHTLRDKGFIMETGADSIVSRKFHSQPLLEKLGLGGELVYNATGRSFLFIDGKLKPIPEDTVFGIPLSVESLSESELISEQGKEEALRDLTTPNDGRFTKEDSLGAFLRYFLGEEIVARQIAPVLSGVYSGRLDDLTIASTMPYLLDYKEEYGSIIRGLEANKHRFQNTGGGKFLSFEGGLSRLPERIAEQLEDVTIRLGTRALRLAKAEEGWTIELSGGQTIRADFVILAVLHTHAQQILQDTELNELFGQLQTHSLISVYLGYDLEDDVLPADGTGFITAGEDELTCSACTWTSRKWSHTSRHHKLLLRLFYKSSQPVYERLAKMSEAELLSVAKRDVERSIGIAAQPVIHAVTRWHEAMPVYHIRHQELVTGLEQELKERYPGVLIAGCSYYGVGIPDCMQSGEQAAERIIESISGKV</sequence>
<dbReference type="GO" id="GO:0006783">
    <property type="term" value="P:heme biosynthetic process"/>
    <property type="evidence" value="ECO:0007669"/>
    <property type="project" value="UniProtKB-KW"/>
</dbReference>
<dbReference type="RefSeq" id="WP_200965813.1">
    <property type="nucleotide sequence ID" value="NZ_BMAQ01000005.1"/>
</dbReference>
<reference evidence="13" key="1">
    <citation type="submission" date="2020-08" db="EMBL/GenBank/DDBJ databases">
        <authorList>
            <person name="Uke A."/>
            <person name="Chhe C."/>
            <person name="Baramee S."/>
            <person name="Kosugi A."/>
        </authorList>
    </citation>
    <scope>NUCLEOTIDE SEQUENCE</scope>
    <source>
        <strain evidence="13">DA-C8</strain>
    </source>
</reference>
<feature type="binding site" evidence="11">
    <location>
        <begin position="37"/>
        <end position="38"/>
    </location>
    <ligand>
        <name>FAD</name>
        <dbReference type="ChEBI" id="CHEBI:57692"/>
    </ligand>
</feature>
<dbReference type="InterPro" id="IPR002937">
    <property type="entry name" value="Amino_oxidase"/>
</dbReference>
<dbReference type="Proteomes" id="UP000654993">
    <property type="component" value="Unassembled WGS sequence"/>
</dbReference>
<accession>A0A916VGJ3</accession>
<dbReference type="PANTHER" id="PTHR42923:SF3">
    <property type="entry name" value="PROTOPORPHYRINOGEN OXIDASE"/>
    <property type="match status" value="1"/>
</dbReference>
<evidence type="ECO:0000313" key="14">
    <source>
        <dbReference type="Proteomes" id="UP000654993"/>
    </source>
</evidence>
<comment type="catalytic activity">
    <reaction evidence="1">
        <text>coproporphyrinogen III + 3 O2 = coproporphyrin III + 3 H2O2</text>
        <dbReference type="Rhea" id="RHEA:43436"/>
        <dbReference type="ChEBI" id="CHEBI:15379"/>
        <dbReference type="ChEBI" id="CHEBI:16240"/>
        <dbReference type="ChEBI" id="CHEBI:57309"/>
        <dbReference type="ChEBI" id="CHEBI:131725"/>
        <dbReference type="EC" id="1.3.3.15"/>
    </reaction>
    <physiologicalReaction direction="left-to-right" evidence="1">
        <dbReference type="Rhea" id="RHEA:43437"/>
    </physiologicalReaction>
</comment>
<comment type="caution">
    <text evidence="13">The sequence shown here is derived from an EMBL/GenBank/DDBJ whole genome shotgun (WGS) entry which is preliminary data.</text>
</comment>
<comment type="cofactor">
    <cofactor evidence="2">
        <name>FAD</name>
        <dbReference type="ChEBI" id="CHEBI:57692"/>
    </cofactor>
</comment>
<feature type="binding site" evidence="11">
    <location>
        <position position="358"/>
    </location>
    <ligand>
        <name>substrate</name>
    </ligand>
</feature>
<evidence type="ECO:0000256" key="8">
    <source>
        <dbReference type="ARBA" id="ARBA00022827"/>
    </source>
</evidence>
<dbReference type="SUPFAM" id="SSF51905">
    <property type="entry name" value="FAD/NAD(P)-binding domain"/>
    <property type="match status" value="1"/>
</dbReference>
<evidence type="ECO:0000256" key="1">
    <source>
        <dbReference type="ARBA" id="ARBA00001755"/>
    </source>
</evidence>
<dbReference type="Gene3D" id="1.10.3110.10">
    <property type="entry name" value="protoporphyrinogen ix oxidase, domain 3"/>
    <property type="match status" value="1"/>
</dbReference>
<comment type="pathway">
    <text evidence="3">Porphyrin-containing compound metabolism; protoheme biosynthesis.</text>
</comment>
<dbReference type="PANTHER" id="PTHR42923">
    <property type="entry name" value="PROTOPORPHYRINOGEN OXIDASE"/>
    <property type="match status" value="1"/>
</dbReference>
<evidence type="ECO:0000313" key="13">
    <source>
        <dbReference type="EMBL" id="GFR37550.1"/>
    </source>
</evidence>
<dbReference type="SUPFAM" id="SSF54373">
    <property type="entry name" value="FAD-linked reductases, C-terminal domain"/>
    <property type="match status" value="1"/>
</dbReference>
<evidence type="ECO:0000256" key="11">
    <source>
        <dbReference type="PIRSR" id="PIRSR601613-1"/>
    </source>
</evidence>